<organism evidence="1">
    <name type="scientific">Capitella teleta</name>
    <name type="common">Polychaete worm</name>
    <dbReference type="NCBI Taxonomy" id="283909"/>
    <lineage>
        <taxon>Eukaryota</taxon>
        <taxon>Metazoa</taxon>
        <taxon>Spiralia</taxon>
        <taxon>Lophotrochozoa</taxon>
        <taxon>Annelida</taxon>
        <taxon>Polychaeta</taxon>
        <taxon>Sedentaria</taxon>
        <taxon>Scolecida</taxon>
        <taxon>Capitellidae</taxon>
        <taxon>Capitella</taxon>
    </lineage>
</organism>
<dbReference type="HOGENOM" id="CLU_1965013_0_0_1"/>
<reference evidence="1 3" key="2">
    <citation type="journal article" date="2013" name="Nature">
        <title>Insights into bilaterian evolution from three spiralian genomes.</title>
        <authorList>
            <person name="Simakov O."/>
            <person name="Marletaz F."/>
            <person name="Cho S.J."/>
            <person name="Edsinger-Gonzales E."/>
            <person name="Havlak P."/>
            <person name="Hellsten U."/>
            <person name="Kuo D.H."/>
            <person name="Larsson T."/>
            <person name="Lv J."/>
            <person name="Arendt D."/>
            <person name="Savage R."/>
            <person name="Osoegawa K."/>
            <person name="de Jong P."/>
            <person name="Grimwood J."/>
            <person name="Chapman J.A."/>
            <person name="Shapiro H."/>
            <person name="Aerts A."/>
            <person name="Otillar R.P."/>
            <person name="Terry A.Y."/>
            <person name="Boore J.L."/>
            <person name="Grigoriev I.V."/>
            <person name="Lindberg D.R."/>
            <person name="Seaver E.C."/>
            <person name="Weisblat D.A."/>
            <person name="Putnam N.H."/>
            <person name="Rokhsar D.S."/>
        </authorList>
    </citation>
    <scope>NUCLEOTIDE SEQUENCE</scope>
    <source>
        <strain evidence="1 3">I ESC-2004</strain>
    </source>
</reference>
<reference evidence="3" key="1">
    <citation type="submission" date="2012-12" db="EMBL/GenBank/DDBJ databases">
        <authorList>
            <person name="Hellsten U."/>
            <person name="Grimwood J."/>
            <person name="Chapman J.A."/>
            <person name="Shapiro H."/>
            <person name="Aerts A."/>
            <person name="Otillar R.P."/>
            <person name="Terry A.Y."/>
            <person name="Boore J.L."/>
            <person name="Simakov O."/>
            <person name="Marletaz F."/>
            <person name="Cho S.-J."/>
            <person name="Edsinger-Gonzales E."/>
            <person name="Havlak P."/>
            <person name="Kuo D.-H."/>
            <person name="Larsson T."/>
            <person name="Lv J."/>
            <person name="Arendt D."/>
            <person name="Savage R."/>
            <person name="Osoegawa K."/>
            <person name="de Jong P."/>
            <person name="Lindberg D.R."/>
            <person name="Seaver E.C."/>
            <person name="Weisblat D.A."/>
            <person name="Putnam N.H."/>
            <person name="Grigoriev I.V."/>
            <person name="Rokhsar D.S."/>
        </authorList>
    </citation>
    <scope>NUCLEOTIDE SEQUENCE</scope>
    <source>
        <strain evidence="3">I ESC-2004</strain>
    </source>
</reference>
<gene>
    <name evidence="1" type="ORF">CAPTEDRAFT_116156</name>
</gene>
<proteinExistence type="predicted"/>
<keyword evidence="3" id="KW-1185">Reference proteome</keyword>
<dbReference type="PANTHER" id="PTHR15944:SF0">
    <property type="entry name" value="PRENYLCYSTEINE LYASE DOMAIN-CONTAINING PROTEIN"/>
    <property type="match status" value="1"/>
</dbReference>
<dbReference type="AlphaFoldDB" id="R7TD67"/>
<protein>
    <submittedName>
        <fullName evidence="1 2">Uncharacterized protein</fullName>
    </submittedName>
</protein>
<dbReference type="SUPFAM" id="SSF51905">
    <property type="entry name" value="FAD/NAD(P)-binding domain"/>
    <property type="match status" value="1"/>
</dbReference>
<dbReference type="GO" id="GO:0030327">
    <property type="term" value="P:prenylated protein catabolic process"/>
    <property type="evidence" value="ECO:0007669"/>
    <property type="project" value="TreeGrafter"/>
</dbReference>
<accession>R7TD67</accession>
<dbReference type="EMBL" id="KB310497">
    <property type="protein sequence ID" value="ELT91432.1"/>
    <property type="molecule type" value="Genomic_DNA"/>
</dbReference>
<dbReference type="Proteomes" id="UP000014760">
    <property type="component" value="Unassembled WGS sequence"/>
</dbReference>
<dbReference type="OrthoDB" id="437369at2759"/>
<sequence>AIVGAGIGGASSAFFLNALLENEGQIDVFERSDIGGRLATTVINGQEYETGGSIIHPRNRYLVNFTRDLGLRERERPDGRLGIFDGETMVFDGSSHTLMMIAQLVWHYGWDVFNIQNYVKDILKDFSK</sequence>
<dbReference type="OMA" id="MEIHIFE"/>
<evidence type="ECO:0000313" key="1">
    <source>
        <dbReference type="EMBL" id="ELT91432.1"/>
    </source>
</evidence>
<dbReference type="InterPro" id="IPR017046">
    <property type="entry name" value="Prenylcysteine_Oxase1"/>
</dbReference>
<dbReference type="EnsemblMetazoa" id="CapteT116156">
    <property type="protein sequence ID" value="CapteP116156"/>
    <property type="gene ID" value="CapteG116156"/>
</dbReference>
<dbReference type="GO" id="GO:0001735">
    <property type="term" value="F:prenylcysteine oxidase activity"/>
    <property type="evidence" value="ECO:0007669"/>
    <property type="project" value="InterPro"/>
</dbReference>
<dbReference type="EMBL" id="AMQN01031143">
    <property type="status" value="NOT_ANNOTATED_CDS"/>
    <property type="molecule type" value="Genomic_DNA"/>
</dbReference>
<feature type="non-terminal residue" evidence="1">
    <location>
        <position position="1"/>
    </location>
</feature>
<reference evidence="2" key="3">
    <citation type="submission" date="2015-06" db="UniProtKB">
        <authorList>
            <consortium name="EnsemblMetazoa"/>
        </authorList>
    </citation>
    <scope>IDENTIFICATION</scope>
</reference>
<dbReference type="Gene3D" id="3.50.50.60">
    <property type="entry name" value="FAD/NAD(P)-binding domain"/>
    <property type="match status" value="1"/>
</dbReference>
<evidence type="ECO:0000313" key="2">
    <source>
        <dbReference type="EnsemblMetazoa" id="CapteP116156"/>
    </source>
</evidence>
<dbReference type="Pfam" id="PF13450">
    <property type="entry name" value="NAD_binding_8"/>
    <property type="match status" value="1"/>
</dbReference>
<evidence type="ECO:0000313" key="3">
    <source>
        <dbReference type="Proteomes" id="UP000014760"/>
    </source>
</evidence>
<dbReference type="PANTHER" id="PTHR15944">
    <property type="entry name" value="FARNESYLCYSTEINE LYASE"/>
    <property type="match status" value="1"/>
</dbReference>
<name>R7TD67_CAPTE</name>
<dbReference type="InterPro" id="IPR036188">
    <property type="entry name" value="FAD/NAD-bd_sf"/>
</dbReference>